<sequence>MPPKASGGVSVLVKSKLCDIYDVQIVDRSFDGIICLKVSHKSTGVDFVVFACYLSPENSPRGRDAQSKSPFTCTNIFNCDGMFIAADFNARIGNLSDILNDFDSIPALDSHQLHGLIGDASRHPDHSALIVEFETDYSNHCPTNETTPSKDRYNLKKIPADFMTSDLSRRAITNLIMTIDTTRENQTSIDTIYSDLCAIIINEMCLKLP</sequence>
<feature type="non-terminal residue" evidence="1">
    <location>
        <position position="209"/>
    </location>
</feature>
<proteinExistence type="predicted"/>
<evidence type="ECO:0000313" key="1">
    <source>
        <dbReference type="EMBL" id="WAR17907.1"/>
    </source>
</evidence>
<accession>A0ABY7FA64</accession>
<dbReference type="EMBL" id="CP111021">
    <property type="protein sequence ID" value="WAR17907.1"/>
    <property type="molecule type" value="Genomic_DNA"/>
</dbReference>
<dbReference type="InterPro" id="IPR036691">
    <property type="entry name" value="Endo/exonu/phosph_ase_sf"/>
</dbReference>
<evidence type="ECO:0000313" key="2">
    <source>
        <dbReference type="Proteomes" id="UP001164746"/>
    </source>
</evidence>
<dbReference type="Gene3D" id="3.60.10.10">
    <property type="entry name" value="Endonuclease/exonuclease/phosphatase"/>
    <property type="match status" value="1"/>
</dbReference>
<dbReference type="SUPFAM" id="SSF56219">
    <property type="entry name" value="DNase I-like"/>
    <property type="match status" value="1"/>
</dbReference>
<gene>
    <name evidence="1" type="ORF">MAR_032501</name>
</gene>
<name>A0ABY7FA64_MYAAR</name>
<protein>
    <recommendedName>
        <fullName evidence="3">Endonuclease/exonuclease/phosphatase domain-containing protein</fullName>
    </recommendedName>
</protein>
<evidence type="ECO:0008006" key="3">
    <source>
        <dbReference type="Google" id="ProtNLM"/>
    </source>
</evidence>
<dbReference type="Proteomes" id="UP001164746">
    <property type="component" value="Chromosome 10"/>
</dbReference>
<reference evidence="1" key="1">
    <citation type="submission" date="2022-11" db="EMBL/GenBank/DDBJ databases">
        <title>Centuries of genome instability and evolution in soft-shell clam transmissible cancer (bioRxiv).</title>
        <authorList>
            <person name="Hart S.F.M."/>
            <person name="Yonemitsu M.A."/>
            <person name="Giersch R.M."/>
            <person name="Beal B.F."/>
            <person name="Arriagada G."/>
            <person name="Davis B.W."/>
            <person name="Ostrander E.A."/>
            <person name="Goff S.P."/>
            <person name="Metzger M.J."/>
        </authorList>
    </citation>
    <scope>NUCLEOTIDE SEQUENCE</scope>
    <source>
        <strain evidence="1">MELC-2E11</strain>
        <tissue evidence="1">Siphon/mantle</tissue>
    </source>
</reference>
<keyword evidence="2" id="KW-1185">Reference proteome</keyword>
<organism evidence="1 2">
    <name type="scientific">Mya arenaria</name>
    <name type="common">Soft-shell clam</name>
    <dbReference type="NCBI Taxonomy" id="6604"/>
    <lineage>
        <taxon>Eukaryota</taxon>
        <taxon>Metazoa</taxon>
        <taxon>Spiralia</taxon>
        <taxon>Lophotrochozoa</taxon>
        <taxon>Mollusca</taxon>
        <taxon>Bivalvia</taxon>
        <taxon>Autobranchia</taxon>
        <taxon>Heteroconchia</taxon>
        <taxon>Euheterodonta</taxon>
        <taxon>Imparidentia</taxon>
        <taxon>Neoheterodontei</taxon>
        <taxon>Myida</taxon>
        <taxon>Myoidea</taxon>
        <taxon>Myidae</taxon>
        <taxon>Mya</taxon>
    </lineage>
</organism>